<organism evidence="2 3">
    <name type="scientific">Vibrio penaeicida</name>
    <dbReference type="NCBI Taxonomy" id="104609"/>
    <lineage>
        <taxon>Bacteria</taxon>
        <taxon>Pseudomonadati</taxon>
        <taxon>Pseudomonadota</taxon>
        <taxon>Gammaproteobacteria</taxon>
        <taxon>Vibrionales</taxon>
        <taxon>Vibrionaceae</taxon>
        <taxon>Vibrio</taxon>
    </lineage>
</organism>
<dbReference type="EMBL" id="BSNX01000008">
    <property type="protein sequence ID" value="GLQ71837.1"/>
    <property type="molecule type" value="Genomic_DNA"/>
</dbReference>
<feature type="transmembrane region" description="Helical" evidence="1">
    <location>
        <begin position="6"/>
        <end position="26"/>
    </location>
</feature>
<sequence length="141" mass="16029">MVIRWLIYVFSVSIAFLYLSGVFYFWEPDDIKKGSFTYYLKLPKEVREFSCYQSINDVTFTYRVADGLKPAIITAKFIQNISLYTLRYKLLKDGFHCKGIDGSTSIRCSGKYVDGVVSLMIQRLVGVGLEVEATFIGVGES</sequence>
<keyword evidence="1" id="KW-0472">Membrane</keyword>
<protein>
    <submittedName>
        <fullName evidence="2">Uncharacterized protein</fullName>
    </submittedName>
</protein>
<keyword evidence="1" id="KW-1133">Transmembrane helix</keyword>
<dbReference type="AlphaFoldDB" id="A0AAV5NPA5"/>
<reference evidence="3" key="1">
    <citation type="journal article" date="2019" name="Int. J. Syst. Evol. Microbiol.">
        <title>The Global Catalogue of Microorganisms (GCM) 10K type strain sequencing project: providing services to taxonomists for standard genome sequencing and annotation.</title>
        <authorList>
            <consortium name="The Broad Institute Genomics Platform"/>
            <consortium name="The Broad Institute Genome Sequencing Center for Infectious Disease"/>
            <person name="Wu L."/>
            <person name="Ma J."/>
        </authorList>
    </citation>
    <scope>NUCLEOTIDE SEQUENCE [LARGE SCALE GENOMIC DNA]</scope>
    <source>
        <strain evidence="3">NBRC 15640</strain>
    </source>
</reference>
<evidence type="ECO:0000256" key="1">
    <source>
        <dbReference type="SAM" id="Phobius"/>
    </source>
</evidence>
<evidence type="ECO:0000313" key="2">
    <source>
        <dbReference type="EMBL" id="GLQ71837.1"/>
    </source>
</evidence>
<name>A0AAV5NPA5_9VIBR</name>
<gene>
    <name evidence="2" type="ORF">GCM10007932_11970</name>
</gene>
<dbReference type="RefSeq" id="WP_126608275.1">
    <property type="nucleotide sequence ID" value="NZ_AP025144.1"/>
</dbReference>
<keyword evidence="3" id="KW-1185">Reference proteome</keyword>
<dbReference type="Proteomes" id="UP001156690">
    <property type="component" value="Unassembled WGS sequence"/>
</dbReference>
<evidence type="ECO:0000313" key="3">
    <source>
        <dbReference type="Proteomes" id="UP001156690"/>
    </source>
</evidence>
<accession>A0AAV5NPA5</accession>
<proteinExistence type="predicted"/>
<comment type="caution">
    <text evidence="2">The sequence shown here is derived from an EMBL/GenBank/DDBJ whole genome shotgun (WGS) entry which is preliminary data.</text>
</comment>
<keyword evidence="1" id="KW-0812">Transmembrane</keyword>